<reference evidence="2" key="1">
    <citation type="submission" date="2022-03" db="EMBL/GenBank/DDBJ databases">
        <title>ESBL-producing Moellerella wisconsensis and Escherichia marmotae isolated from wild game meat.</title>
        <authorList>
            <person name="Biggel M."/>
        </authorList>
    </citation>
    <scope>NUCLEOTIDE SEQUENCE</scope>
    <source>
        <strain evidence="2">W51</strain>
        <plasmid evidence="2">pW51-a</plasmid>
    </source>
</reference>
<geneLocation type="plasmid" evidence="2 3">
    <name>pW51-a</name>
</geneLocation>
<name>A0A9Q8V653_9GAMM</name>
<organism evidence="2 3">
    <name type="scientific">Moellerella wisconsensis</name>
    <dbReference type="NCBI Taxonomy" id="158849"/>
    <lineage>
        <taxon>Bacteria</taxon>
        <taxon>Pseudomonadati</taxon>
        <taxon>Pseudomonadota</taxon>
        <taxon>Gammaproteobacteria</taxon>
        <taxon>Enterobacterales</taxon>
        <taxon>Morganellaceae</taxon>
        <taxon>Moellerella</taxon>
    </lineage>
</organism>
<keyword evidence="1" id="KW-0472">Membrane</keyword>
<evidence type="ECO:0000313" key="2">
    <source>
        <dbReference type="EMBL" id="UNH32391.1"/>
    </source>
</evidence>
<evidence type="ECO:0000313" key="3">
    <source>
        <dbReference type="Proteomes" id="UP000829116"/>
    </source>
</evidence>
<dbReference type="EMBL" id="CP093246">
    <property type="protein sequence ID" value="UNH32391.1"/>
    <property type="molecule type" value="Genomic_DNA"/>
</dbReference>
<dbReference type="AlphaFoldDB" id="A0A9Q8V653"/>
<feature type="transmembrane region" description="Helical" evidence="1">
    <location>
        <begin position="7"/>
        <end position="30"/>
    </location>
</feature>
<keyword evidence="2" id="KW-0614">Plasmid</keyword>
<gene>
    <name evidence="2" type="ORF">MNY72_16810</name>
</gene>
<dbReference type="RefSeq" id="WP_241542915.1">
    <property type="nucleotide sequence ID" value="NZ_CAWQWN010000002.1"/>
</dbReference>
<protein>
    <submittedName>
        <fullName evidence="2">Uncharacterized protein</fullName>
    </submittedName>
</protein>
<keyword evidence="1" id="KW-1133">Transmembrane helix</keyword>
<sequence length="58" mass="6575">MKLNTLRFFSLVFTVAIAVMVIVFGGHFGLKITEDFVIKVLLIVSMPIAFSRDKRKSE</sequence>
<accession>A0A9Q8V653</accession>
<keyword evidence="1" id="KW-0812">Transmembrane</keyword>
<proteinExistence type="predicted"/>
<evidence type="ECO:0000256" key="1">
    <source>
        <dbReference type="SAM" id="Phobius"/>
    </source>
</evidence>
<dbReference type="Proteomes" id="UP000829116">
    <property type="component" value="Plasmid pW51-a"/>
</dbReference>